<keyword evidence="1" id="KW-1133">Transmembrane helix</keyword>
<dbReference type="InterPro" id="IPR016410">
    <property type="entry name" value="Phage_imm"/>
</dbReference>
<dbReference type="EMBL" id="LHZB01000109">
    <property type="protein sequence ID" value="KXV01563.1"/>
    <property type="molecule type" value="Genomic_DNA"/>
</dbReference>
<keyword evidence="1" id="KW-0812">Transmembrane</keyword>
<dbReference type="Proteomes" id="UP000075573">
    <property type="component" value="Unassembled WGS sequence"/>
</dbReference>
<organism evidence="2 3">
    <name type="scientific">Gluconobacter potus</name>
    <dbReference type="NCBI Taxonomy" id="2724927"/>
    <lineage>
        <taxon>Bacteria</taxon>
        <taxon>Pseudomonadati</taxon>
        <taxon>Pseudomonadota</taxon>
        <taxon>Alphaproteobacteria</taxon>
        <taxon>Acetobacterales</taxon>
        <taxon>Acetobacteraceae</taxon>
        <taxon>Gluconobacter</taxon>
    </lineage>
</organism>
<dbReference type="PATRIC" id="fig|442.7.peg.2511"/>
<evidence type="ECO:0000256" key="1">
    <source>
        <dbReference type="SAM" id="Phobius"/>
    </source>
</evidence>
<gene>
    <name evidence="2" type="ORF">AD929_06290</name>
</gene>
<reference evidence="2 3" key="1">
    <citation type="submission" date="2015-06" db="EMBL/GenBank/DDBJ databases">
        <title>Improved classification and identification of acetic acid bacteria using matrix-assisted laser desorption/ionization time-of-flight mass spectrometry; Gluconobacter nephelii and Gluconobacter uchimurae are later heterotypic synonyms of Gluconobacter japonicus and Gluconobacter oxydans, respectively.</title>
        <authorList>
            <person name="Li L."/>
            <person name="Cleenwerck I."/>
            <person name="De Vuyst L."/>
            <person name="Vandamme P."/>
        </authorList>
    </citation>
    <scope>NUCLEOTIDE SEQUENCE [LARGE SCALE GENOMIC DNA]</scope>
    <source>
        <strain evidence="2 3">LMG 1764</strain>
    </source>
</reference>
<protein>
    <recommendedName>
        <fullName evidence="4">Superinfection immunity protein</fullName>
    </recommendedName>
</protein>
<dbReference type="AlphaFoldDB" id="A0A149QW78"/>
<evidence type="ECO:0000313" key="2">
    <source>
        <dbReference type="EMBL" id="KXV01563.1"/>
    </source>
</evidence>
<comment type="caution">
    <text evidence="2">The sequence shown here is derived from an EMBL/GenBank/DDBJ whole genome shotgun (WGS) entry which is preliminary data.</text>
</comment>
<name>A0A149QW78_9PROT</name>
<sequence>MFAALGVLGLALYLVPVLIAYRRNTIRQHRIAMITVLLGWTIIGWVAALIMALNEPTRTR</sequence>
<evidence type="ECO:0000313" key="3">
    <source>
        <dbReference type="Proteomes" id="UP000075573"/>
    </source>
</evidence>
<evidence type="ECO:0008006" key="4">
    <source>
        <dbReference type="Google" id="ProtNLM"/>
    </source>
</evidence>
<dbReference type="Pfam" id="PF14373">
    <property type="entry name" value="Imm_superinfect"/>
    <property type="match status" value="1"/>
</dbReference>
<feature type="transmembrane region" description="Helical" evidence="1">
    <location>
        <begin position="30"/>
        <end position="53"/>
    </location>
</feature>
<accession>A0A149QW78</accession>
<proteinExistence type="predicted"/>
<keyword evidence="1" id="KW-0472">Membrane</keyword>